<name>A0A844H4Y9_9RHOB</name>
<comment type="caution">
    <text evidence="1">The sequence shown here is derived from an EMBL/GenBank/DDBJ whole genome shotgun (WGS) entry which is preliminary data.</text>
</comment>
<dbReference type="EMBL" id="WMIF01000027">
    <property type="protein sequence ID" value="MTH36059.1"/>
    <property type="molecule type" value="Genomic_DNA"/>
</dbReference>
<dbReference type="OrthoDB" id="7432757at2"/>
<dbReference type="AlphaFoldDB" id="A0A844H4Y9"/>
<keyword evidence="2" id="KW-1185">Reference proteome</keyword>
<organism evidence="1 2">
    <name type="scientific">Paracoccus limosus</name>
    <dbReference type="NCBI Taxonomy" id="913252"/>
    <lineage>
        <taxon>Bacteria</taxon>
        <taxon>Pseudomonadati</taxon>
        <taxon>Pseudomonadota</taxon>
        <taxon>Alphaproteobacteria</taxon>
        <taxon>Rhodobacterales</taxon>
        <taxon>Paracoccaceae</taxon>
        <taxon>Paracoccus</taxon>
    </lineage>
</organism>
<sequence length="194" mass="21183">MRGEFLDWRDAGWQGAAAMIEAHFRTSHGAEITVPALRLAVVRGANGRILGAAGLRDAARGFFSQVYLDRPVEEMLTQLSGNPVTAHEVIEVVSMACPNPAATLRLIEAITAEGRRQGAGWGLFTATGPLMRLLRRTGVPLLPLAPARPERLADADRWGRYYQTSPWVCALQDGIAPLRFLPRRPALQTGVHPE</sequence>
<dbReference type="InterPro" id="IPR022050">
    <property type="entry name" value="T_hemolysin"/>
</dbReference>
<protein>
    <recommendedName>
        <fullName evidence="3">Thermostable hemolysin</fullName>
    </recommendedName>
</protein>
<reference evidence="1 2" key="1">
    <citation type="submission" date="2019-11" db="EMBL/GenBank/DDBJ databases">
        <authorList>
            <person name="Dong K."/>
        </authorList>
    </citation>
    <scope>NUCLEOTIDE SEQUENCE [LARGE SCALE GENOMIC DNA]</scope>
    <source>
        <strain evidence="1 2">JCM 17370</strain>
    </source>
</reference>
<evidence type="ECO:0000313" key="2">
    <source>
        <dbReference type="Proteomes" id="UP000442533"/>
    </source>
</evidence>
<dbReference type="RefSeq" id="WP_155065569.1">
    <property type="nucleotide sequence ID" value="NZ_WMIF01000027.1"/>
</dbReference>
<dbReference type="Proteomes" id="UP000442533">
    <property type="component" value="Unassembled WGS sequence"/>
</dbReference>
<gene>
    <name evidence="1" type="ORF">GL279_15765</name>
</gene>
<dbReference type="Pfam" id="PF12261">
    <property type="entry name" value="T_hemolysin"/>
    <property type="match status" value="1"/>
</dbReference>
<evidence type="ECO:0008006" key="3">
    <source>
        <dbReference type="Google" id="ProtNLM"/>
    </source>
</evidence>
<accession>A0A844H4Y9</accession>
<proteinExistence type="predicted"/>
<evidence type="ECO:0000313" key="1">
    <source>
        <dbReference type="EMBL" id="MTH36059.1"/>
    </source>
</evidence>